<dbReference type="AlphaFoldDB" id="A0A2M6XSC1"/>
<accession>A0A2M6XSC1</accession>
<evidence type="ECO:0000313" key="2">
    <source>
        <dbReference type="Proteomes" id="UP000230586"/>
    </source>
</evidence>
<dbReference type="Proteomes" id="UP000230586">
    <property type="component" value="Unassembled WGS sequence"/>
</dbReference>
<protein>
    <recommendedName>
        <fullName evidence="3">Thioesterase domain-containing protein</fullName>
    </recommendedName>
</protein>
<proteinExistence type="predicted"/>
<evidence type="ECO:0000313" key="1">
    <source>
        <dbReference type="EMBL" id="PIU10548.1"/>
    </source>
</evidence>
<reference evidence="2" key="1">
    <citation type="submission" date="2017-09" db="EMBL/GenBank/DDBJ databases">
        <title>Depth-based differentiation of microbial function through sediment-hosted aquifers and enrichment of novel symbionts in the deep terrestrial subsurface.</title>
        <authorList>
            <person name="Probst A.J."/>
            <person name="Ladd B."/>
            <person name="Jarett J.K."/>
            <person name="Geller-Mcgrath D.E."/>
            <person name="Sieber C.M.K."/>
            <person name="Emerson J.B."/>
            <person name="Anantharaman K."/>
            <person name="Thomas B.C."/>
            <person name="Malmstrom R."/>
            <person name="Stieglmeier M."/>
            <person name="Klingl A."/>
            <person name="Woyke T."/>
            <person name="Ryan C.M."/>
            <person name="Banfield J.F."/>
        </authorList>
    </citation>
    <scope>NUCLEOTIDE SEQUENCE [LARGE SCALE GENOMIC DNA]</scope>
</reference>
<comment type="caution">
    <text evidence="1">The sequence shown here is derived from an EMBL/GenBank/DDBJ whole genome shotgun (WGS) entry which is preliminary data.</text>
</comment>
<organism evidence="1 2">
    <name type="scientific">Candidatus Kuenenbacteria bacterium CG08_land_8_20_14_0_20_37_23</name>
    <dbReference type="NCBI Taxonomy" id="1974617"/>
    <lineage>
        <taxon>Bacteria</taxon>
        <taxon>Candidatus Kueneniibacteriota</taxon>
    </lineage>
</organism>
<sequence>EFKTIKKQKQSITPPQAAGLRFNKNYLTKEQPLGCDPKRDQIYENPEHKQKVYSAFEKAVEILLKLNKFDEQLQISMRAGVENHVGGGKLHGYIEQAFIQHITKLGLENRFKTAKFNIEYKQSITRDGTIINIYFKRLGNVKKIRDPQRLYSKWHVIVSNAETTNQHQEKKITIYCEATFNLIGPDPKYIRPHDTQIELDFGN</sequence>
<evidence type="ECO:0008006" key="3">
    <source>
        <dbReference type="Google" id="ProtNLM"/>
    </source>
</evidence>
<name>A0A2M6XSC1_9BACT</name>
<gene>
    <name evidence="1" type="ORF">COT27_02590</name>
</gene>
<feature type="non-terminal residue" evidence="1">
    <location>
        <position position="1"/>
    </location>
</feature>
<dbReference type="EMBL" id="PEXX01000044">
    <property type="protein sequence ID" value="PIU10548.1"/>
    <property type="molecule type" value="Genomic_DNA"/>
</dbReference>